<reference evidence="10 11" key="1">
    <citation type="submission" date="2018-09" db="EMBL/GenBank/DDBJ databases">
        <title>Phylogeny of the Shewanellaceae, and recommendation for two new genera, Pseudoshewanella and Parashewanella.</title>
        <authorList>
            <person name="Wang G."/>
        </authorList>
    </citation>
    <scope>NUCLEOTIDE SEQUENCE [LARGE SCALE GENOMIC DNA]</scope>
    <source>
        <strain evidence="10 11">C51</strain>
    </source>
</reference>
<dbReference type="HAMAP" id="MF_00456">
    <property type="entry name" value="ProB"/>
    <property type="match status" value="1"/>
</dbReference>
<dbReference type="SUPFAM" id="SSF88697">
    <property type="entry name" value="PUA domain-like"/>
    <property type="match status" value="1"/>
</dbReference>
<feature type="binding site" evidence="8">
    <location>
        <position position="52"/>
    </location>
    <ligand>
        <name>substrate</name>
    </ligand>
</feature>
<keyword evidence="5 8" id="KW-0547">Nucleotide-binding</keyword>
<keyword evidence="3 8" id="KW-0641">Proline biosynthesis</keyword>
<feature type="binding site" evidence="8">
    <location>
        <position position="136"/>
    </location>
    <ligand>
        <name>substrate</name>
    </ligand>
</feature>
<comment type="function">
    <text evidence="8">Catalyzes the transfer of a phosphate group to glutamate to form L-glutamate 5-phosphate.</text>
</comment>
<evidence type="ECO:0000256" key="7">
    <source>
        <dbReference type="ARBA" id="ARBA00022840"/>
    </source>
</evidence>
<dbReference type="GO" id="GO:0005524">
    <property type="term" value="F:ATP binding"/>
    <property type="evidence" value="ECO:0007669"/>
    <property type="project" value="UniProtKB-KW"/>
</dbReference>
<dbReference type="EMBL" id="QZEI01000018">
    <property type="protein sequence ID" value="RLV60256.1"/>
    <property type="molecule type" value="Genomic_DNA"/>
</dbReference>
<sequence length="370" mass="39674">MALMQYKRIVIKVGSALVAPDGEGCSGKYLLTIAGFINACLQLNTEVILVSSGSVAAGKSHIGHGSGQPSISTKQAMAAVGQMQMIANWQRFFDCACSQLLITHGDLKDRRRYLNIKNTLRVLLENNIIPIINENDTVATQELKVGDNDNLAALVAMVADAEALLILSDVDGVFDADPRQVYDAKLLPEISNITPEIYQLAGGTSNSLATGGMFTKIQAADKACEQGIDTYIVNGTKANAFEHLLKKGNPGTRFVAKGNNLTAKKRWLKNTLKSEGTLLVDKGAVTALQRTGASLLPVGVQAVTGEFSKGAAITVVYVDKHKETLIAKGISQYSSQDLERIKGISSQQIETALGYCPSQEVIHRDDLVLL</sequence>
<dbReference type="PRINTS" id="PR00474">
    <property type="entry name" value="GLU5KINASE"/>
</dbReference>
<keyword evidence="1 8" id="KW-0963">Cytoplasm</keyword>
<dbReference type="GO" id="GO:0005829">
    <property type="term" value="C:cytosol"/>
    <property type="evidence" value="ECO:0007669"/>
    <property type="project" value="TreeGrafter"/>
</dbReference>
<dbReference type="PROSITE" id="PS00902">
    <property type="entry name" value="GLUTAMATE_5_KINASE"/>
    <property type="match status" value="1"/>
</dbReference>
<dbReference type="InterPro" id="IPR011529">
    <property type="entry name" value="Glu_5kinase"/>
</dbReference>
<organism evidence="10 11">
    <name type="scientific">Parashewanella curva</name>
    <dbReference type="NCBI Taxonomy" id="2338552"/>
    <lineage>
        <taxon>Bacteria</taxon>
        <taxon>Pseudomonadati</taxon>
        <taxon>Pseudomonadota</taxon>
        <taxon>Gammaproteobacteria</taxon>
        <taxon>Alteromonadales</taxon>
        <taxon>Shewanellaceae</taxon>
        <taxon>Parashewanella</taxon>
    </lineage>
</organism>
<dbReference type="InterPro" id="IPR036974">
    <property type="entry name" value="PUA_sf"/>
</dbReference>
<comment type="pathway">
    <text evidence="8">Amino-acid biosynthesis; L-proline biosynthesis; L-glutamate 5-semialdehyde from L-glutamate: step 1/2.</text>
</comment>
<dbReference type="InterPro" id="IPR041739">
    <property type="entry name" value="G5K_ProB"/>
</dbReference>
<comment type="catalytic activity">
    <reaction evidence="8">
        <text>L-glutamate + ATP = L-glutamyl 5-phosphate + ADP</text>
        <dbReference type="Rhea" id="RHEA:14877"/>
        <dbReference type="ChEBI" id="CHEBI:29985"/>
        <dbReference type="ChEBI" id="CHEBI:30616"/>
        <dbReference type="ChEBI" id="CHEBI:58274"/>
        <dbReference type="ChEBI" id="CHEBI:456216"/>
        <dbReference type="EC" id="2.7.2.11"/>
    </reaction>
</comment>
<dbReference type="InterPro" id="IPR005715">
    <property type="entry name" value="Glu_5kinase/COase_Synthase"/>
</dbReference>
<feature type="binding site" evidence="8">
    <location>
        <position position="12"/>
    </location>
    <ligand>
        <name>ATP</name>
        <dbReference type="ChEBI" id="CHEBI:30616"/>
    </ligand>
</feature>
<keyword evidence="2 8" id="KW-0028">Amino-acid biosynthesis</keyword>
<feature type="binding site" evidence="8">
    <location>
        <begin position="168"/>
        <end position="169"/>
    </location>
    <ligand>
        <name>ATP</name>
        <dbReference type="ChEBI" id="CHEBI:30616"/>
    </ligand>
</feature>
<feature type="binding site" evidence="8">
    <location>
        <begin position="210"/>
        <end position="216"/>
    </location>
    <ligand>
        <name>ATP</name>
        <dbReference type="ChEBI" id="CHEBI:30616"/>
    </ligand>
</feature>
<dbReference type="Pfam" id="PF00696">
    <property type="entry name" value="AA_kinase"/>
    <property type="match status" value="1"/>
</dbReference>
<dbReference type="GO" id="GO:0003723">
    <property type="term" value="F:RNA binding"/>
    <property type="evidence" value="ECO:0007669"/>
    <property type="project" value="InterPro"/>
</dbReference>
<dbReference type="CDD" id="cd21157">
    <property type="entry name" value="PUA_G5K"/>
    <property type="match status" value="1"/>
</dbReference>
<dbReference type="SMART" id="SM00359">
    <property type="entry name" value="PUA"/>
    <property type="match status" value="1"/>
</dbReference>
<dbReference type="FunFam" id="2.30.130.10:FF:000007">
    <property type="entry name" value="Glutamate 5-kinase"/>
    <property type="match status" value="1"/>
</dbReference>
<dbReference type="InterPro" id="IPR001057">
    <property type="entry name" value="Glu/AcGlu_kinase"/>
</dbReference>
<evidence type="ECO:0000256" key="6">
    <source>
        <dbReference type="ARBA" id="ARBA00022777"/>
    </source>
</evidence>
<dbReference type="InterPro" id="IPR015947">
    <property type="entry name" value="PUA-like_sf"/>
</dbReference>
<dbReference type="InterPro" id="IPR002478">
    <property type="entry name" value="PUA"/>
</dbReference>
<protein>
    <recommendedName>
        <fullName evidence="8">Glutamate 5-kinase</fullName>
        <ecNumber evidence="8">2.7.2.11</ecNumber>
    </recommendedName>
    <alternativeName>
        <fullName evidence="8">Gamma-glutamyl kinase</fullName>
        <shortName evidence="8">GK</shortName>
    </alternativeName>
</protein>
<dbReference type="FunFam" id="3.40.1160.10:FF:000018">
    <property type="entry name" value="Glutamate 5-kinase"/>
    <property type="match status" value="1"/>
</dbReference>
<dbReference type="GO" id="GO:0004349">
    <property type="term" value="F:glutamate 5-kinase activity"/>
    <property type="evidence" value="ECO:0007669"/>
    <property type="project" value="UniProtKB-UniRule"/>
</dbReference>
<dbReference type="InterPro" id="IPR001048">
    <property type="entry name" value="Asp/Glu/Uridylate_kinase"/>
</dbReference>
<dbReference type="PANTHER" id="PTHR43654:SF1">
    <property type="entry name" value="ISOPENTENYL PHOSPHATE KINASE"/>
    <property type="match status" value="1"/>
</dbReference>
<dbReference type="CDD" id="cd04242">
    <property type="entry name" value="AAK_G5K_ProB"/>
    <property type="match status" value="1"/>
</dbReference>
<dbReference type="UniPathway" id="UPA00098">
    <property type="reaction ID" value="UER00359"/>
</dbReference>
<dbReference type="InterPro" id="IPR019797">
    <property type="entry name" value="Glutamate_5-kinase_CS"/>
</dbReference>
<evidence type="ECO:0000256" key="8">
    <source>
        <dbReference type="HAMAP-Rule" id="MF_00456"/>
    </source>
</evidence>
<feature type="binding site" evidence="8">
    <location>
        <position position="148"/>
    </location>
    <ligand>
        <name>substrate</name>
    </ligand>
</feature>
<gene>
    <name evidence="8 10" type="primary">proB</name>
    <name evidence="10" type="ORF">D5018_07620</name>
</gene>
<keyword evidence="7 8" id="KW-0067">ATP-binding</keyword>
<keyword evidence="6 8" id="KW-0418">Kinase</keyword>
<evidence type="ECO:0000256" key="4">
    <source>
        <dbReference type="ARBA" id="ARBA00022679"/>
    </source>
</evidence>
<dbReference type="EC" id="2.7.2.11" evidence="8"/>
<evidence type="ECO:0000313" key="11">
    <source>
        <dbReference type="Proteomes" id="UP000281474"/>
    </source>
</evidence>
<name>A0A3L8PXV6_9GAMM</name>
<comment type="caution">
    <text evidence="10">The sequence shown here is derived from an EMBL/GenBank/DDBJ whole genome shotgun (WGS) entry which is preliminary data.</text>
</comment>
<evidence type="ECO:0000256" key="3">
    <source>
        <dbReference type="ARBA" id="ARBA00022650"/>
    </source>
</evidence>
<dbReference type="SUPFAM" id="SSF53633">
    <property type="entry name" value="Carbamate kinase-like"/>
    <property type="match status" value="1"/>
</dbReference>
<evidence type="ECO:0000256" key="2">
    <source>
        <dbReference type="ARBA" id="ARBA00022605"/>
    </source>
</evidence>
<dbReference type="OrthoDB" id="9804434at2"/>
<dbReference type="InterPro" id="IPR036393">
    <property type="entry name" value="AceGlu_kinase-like_sf"/>
</dbReference>
<dbReference type="NCBIfam" id="TIGR01027">
    <property type="entry name" value="proB"/>
    <property type="match status" value="1"/>
</dbReference>
<dbReference type="PROSITE" id="PS50890">
    <property type="entry name" value="PUA"/>
    <property type="match status" value="1"/>
</dbReference>
<dbReference type="PIRSF" id="PIRSF000729">
    <property type="entry name" value="GK"/>
    <property type="match status" value="1"/>
</dbReference>
<dbReference type="Pfam" id="PF01472">
    <property type="entry name" value="PUA"/>
    <property type="match status" value="1"/>
</dbReference>
<comment type="similarity">
    <text evidence="8">Belongs to the glutamate 5-kinase family.</text>
</comment>
<proteinExistence type="inferred from homology"/>
<evidence type="ECO:0000256" key="1">
    <source>
        <dbReference type="ARBA" id="ARBA00022490"/>
    </source>
</evidence>
<dbReference type="Gene3D" id="2.30.130.10">
    <property type="entry name" value="PUA domain"/>
    <property type="match status" value="1"/>
</dbReference>
<feature type="domain" description="PUA" evidence="9">
    <location>
        <begin position="276"/>
        <end position="362"/>
    </location>
</feature>
<dbReference type="AlphaFoldDB" id="A0A3L8PXV6"/>
<dbReference type="RefSeq" id="WP_121838411.1">
    <property type="nucleotide sequence ID" value="NZ_ML014767.1"/>
</dbReference>
<evidence type="ECO:0000259" key="9">
    <source>
        <dbReference type="SMART" id="SM00359"/>
    </source>
</evidence>
<accession>A0A3L8PXV6</accession>
<keyword evidence="11" id="KW-1185">Reference proteome</keyword>
<keyword evidence="4 8" id="KW-0808">Transferase</keyword>
<comment type="subcellular location">
    <subcellularLocation>
        <location evidence="8">Cytoplasm</location>
    </subcellularLocation>
</comment>
<dbReference type="GO" id="GO:0055129">
    <property type="term" value="P:L-proline biosynthetic process"/>
    <property type="evidence" value="ECO:0007669"/>
    <property type="project" value="UniProtKB-UniRule"/>
</dbReference>
<evidence type="ECO:0000313" key="10">
    <source>
        <dbReference type="EMBL" id="RLV60256.1"/>
    </source>
</evidence>
<evidence type="ECO:0000256" key="5">
    <source>
        <dbReference type="ARBA" id="ARBA00022741"/>
    </source>
</evidence>
<dbReference type="Proteomes" id="UP000281474">
    <property type="component" value="Unassembled WGS sequence"/>
</dbReference>
<dbReference type="PANTHER" id="PTHR43654">
    <property type="entry name" value="GLUTAMATE 5-KINASE"/>
    <property type="match status" value="1"/>
</dbReference>
<dbReference type="Gene3D" id="3.40.1160.10">
    <property type="entry name" value="Acetylglutamate kinase-like"/>
    <property type="match status" value="1"/>
</dbReference>